<evidence type="ECO:0008006" key="3">
    <source>
        <dbReference type="Google" id="ProtNLM"/>
    </source>
</evidence>
<dbReference type="PANTHER" id="PTHR31808">
    <property type="entry name" value="EXPRESSED PROTEIN"/>
    <property type="match status" value="1"/>
</dbReference>
<dbReference type="PANTHER" id="PTHR31808:SF4">
    <property type="entry name" value="LIGASE, PUTATIVE (DUF760)-RELATED"/>
    <property type="match status" value="1"/>
</dbReference>
<organism evidence="1 2">
    <name type="scientific">Citrullus colocynthis</name>
    <name type="common">colocynth</name>
    <dbReference type="NCBI Taxonomy" id="252529"/>
    <lineage>
        <taxon>Eukaryota</taxon>
        <taxon>Viridiplantae</taxon>
        <taxon>Streptophyta</taxon>
        <taxon>Embryophyta</taxon>
        <taxon>Tracheophyta</taxon>
        <taxon>Spermatophyta</taxon>
        <taxon>Magnoliopsida</taxon>
        <taxon>eudicotyledons</taxon>
        <taxon>Gunneridae</taxon>
        <taxon>Pentapetalae</taxon>
        <taxon>rosids</taxon>
        <taxon>fabids</taxon>
        <taxon>Cucurbitales</taxon>
        <taxon>Cucurbitaceae</taxon>
        <taxon>Benincaseae</taxon>
        <taxon>Citrullus</taxon>
    </lineage>
</organism>
<reference evidence="1 2" key="1">
    <citation type="submission" date="2024-03" db="EMBL/GenBank/DDBJ databases">
        <authorList>
            <person name="Gkanogiannis A."/>
            <person name="Becerra Lopez-Lavalle L."/>
        </authorList>
    </citation>
    <scope>NUCLEOTIDE SEQUENCE [LARGE SCALE GENOMIC DNA]</scope>
</reference>
<dbReference type="Pfam" id="PF05542">
    <property type="entry name" value="DUF760"/>
    <property type="match status" value="2"/>
</dbReference>
<accession>A0ABP0XVZ4</accession>
<name>A0ABP0XVZ4_9ROSI</name>
<keyword evidence="2" id="KW-1185">Reference proteome</keyword>
<proteinExistence type="predicted"/>
<evidence type="ECO:0000313" key="1">
    <source>
        <dbReference type="EMBL" id="CAK9312333.1"/>
    </source>
</evidence>
<dbReference type="EMBL" id="OZ021744">
    <property type="protein sequence ID" value="CAK9312333.1"/>
    <property type="molecule type" value="Genomic_DNA"/>
</dbReference>
<dbReference type="Proteomes" id="UP001642487">
    <property type="component" value="Chromosome 10"/>
</dbReference>
<protein>
    <recommendedName>
        <fullName evidence="3">UV-B-induced protein At3g17800, chloroplastic-like</fullName>
    </recommendedName>
</protein>
<sequence length="430" mass="47481">MPLASSIQHNAETLMEAAIGSTSTLAIGIGSPFRDTALRPLASHSLSFSSKSLLSVPHYRSFVSPPRLGKRMITLPCSGRGRGLGFSMVKASLSSNPAGSAAQIAPLQLQSPIGQFLSQILTTHPHLLPAAVDQQLQQLQTQRHAEEQTQEPPASPTHDIVLYRRIAEVKKNERKRALEEILYALVVQRFMDADVPLIPAVAPSCTDPYGRVDTWAQDDEKLERLHSSEAREMMQNHLALVLGNRIGDFASVVQISKLRVGQVYAASVMYGYFLKRVDERFQLEKTVKMLPADATDEGKGEEWVFNAPLHPEISSMAVEQGDVSPGESSLGIKPSRLRTYVMSFDGDTLQRLATIRSKEAVSIIERHAEALFGRPQIAITPQGTVDTSKDELIKISFGGLKRLVMEAVTFGSFLWDVETYVDSRYHFVMN</sequence>
<evidence type="ECO:0000313" key="2">
    <source>
        <dbReference type="Proteomes" id="UP001642487"/>
    </source>
</evidence>
<gene>
    <name evidence="1" type="ORF">CITCOLO1_LOCUS4019</name>
</gene>
<dbReference type="InterPro" id="IPR008479">
    <property type="entry name" value="DUF760"/>
</dbReference>
<dbReference type="InterPro" id="IPR038925">
    <property type="entry name" value="At3g17800-like"/>
</dbReference>